<keyword evidence="9" id="KW-1185">Reference proteome</keyword>
<comment type="caution">
    <text evidence="8">The sequence shown here is derived from an EMBL/GenBank/DDBJ whole genome shotgun (WGS) entry which is preliminary data.</text>
</comment>
<dbReference type="EMBL" id="JAAIUW010000010">
    <property type="protein sequence ID" value="KAF7813176.1"/>
    <property type="molecule type" value="Genomic_DNA"/>
</dbReference>
<comment type="function">
    <text evidence="1 6">Hydrolyzes acetyl esters in homogalacturonan regions of pectin. In type I primary cell wall, galacturonic acid residues of pectin can be acetylated at the O-2 and O-3 positions. Decreasing the degree of acetylation of pectin gels in vitro alters their physical properties.</text>
</comment>
<keyword evidence="6" id="KW-0378">Hydrolase</keyword>
<evidence type="ECO:0000256" key="5">
    <source>
        <dbReference type="ARBA" id="ARBA00023316"/>
    </source>
</evidence>
<evidence type="ECO:0000256" key="1">
    <source>
        <dbReference type="ARBA" id="ARBA00003534"/>
    </source>
</evidence>
<keyword evidence="7" id="KW-1133">Transmembrane helix</keyword>
<dbReference type="PANTHER" id="PTHR21562">
    <property type="entry name" value="NOTUM-RELATED"/>
    <property type="match status" value="1"/>
</dbReference>
<gene>
    <name evidence="8" type="ORF">G2W53_034152</name>
</gene>
<keyword evidence="5 6" id="KW-0961">Cell wall biogenesis/degradation</keyword>
<keyword evidence="7" id="KW-0472">Membrane</keyword>
<dbReference type="GO" id="GO:0071555">
    <property type="term" value="P:cell wall organization"/>
    <property type="evidence" value="ECO:0007669"/>
    <property type="project" value="UniProtKB-KW"/>
</dbReference>
<keyword evidence="7" id="KW-0812">Transmembrane</keyword>
<comment type="similarity">
    <text evidence="3 6">Belongs to the pectinacetylesterase family.</text>
</comment>
<dbReference type="GO" id="GO:0016787">
    <property type="term" value="F:hydrolase activity"/>
    <property type="evidence" value="ECO:0007669"/>
    <property type="project" value="UniProtKB-KW"/>
</dbReference>
<feature type="transmembrane region" description="Helical" evidence="7">
    <location>
        <begin position="43"/>
        <end position="67"/>
    </location>
</feature>
<name>A0A834T0T4_9FABA</name>
<dbReference type="EC" id="3.1.1.-" evidence="6"/>
<dbReference type="PANTHER" id="PTHR21562:SF69">
    <property type="entry name" value="PECTIN ACETYLESTERASE 9"/>
    <property type="match status" value="1"/>
</dbReference>
<proteinExistence type="inferred from homology"/>
<sequence length="180" mass="20498">MDLFFSVSDLFTESRKKTEYVLDFAFSVSLISEEIRNPRKRSIVLVVLEMESVVVLALFAFVAFAPWRVLSEEKLLVNMTLVRNARALGALCLDGSLPAYHLHRGYGAGANNWLLQFESREESCRVCAKKLWRCILNFGAKSDDWLVSKSYTTILFVSSFWSFARAFFWELESGASLARG</sequence>
<keyword evidence="6" id="KW-0964">Secreted</keyword>
<protein>
    <recommendedName>
        <fullName evidence="6">Pectin acetylesterase</fullName>
        <ecNumber evidence="6">3.1.1.-</ecNumber>
    </recommendedName>
</protein>
<dbReference type="Pfam" id="PF03283">
    <property type="entry name" value="PAE"/>
    <property type="match status" value="1"/>
</dbReference>
<dbReference type="OrthoDB" id="1703246at2759"/>
<evidence type="ECO:0000313" key="8">
    <source>
        <dbReference type="EMBL" id="KAF7813176.1"/>
    </source>
</evidence>
<dbReference type="Proteomes" id="UP000634136">
    <property type="component" value="Unassembled WGS sequence"/>
</dbReference>
<evidence type="ECO:0000256" key="4">
    <source>
        <dbReference type="ARBA" id="ARBA00022512"/>
    </source>
</evidence>
<dbReference type="AlphaFoldDB" id="A0A834T0T4"/>
<comment type="subcellular location">
    <subcellularLocation>
        <location evidence="2 6">Secreted</location>
        <location evidence="2 6">Cell wall</location>
    </subcellularLocation>
</comment>
<organism evidence="8 9">
    <name type="scientific">Senna tora</name>
    <dbReference type="NCBI Taxonomy" id="362788"/>
    <lineage>
        <taxon>Eukaryota</taxon>
        <taxon>Viridiplantae</taxon>
        <taxon>Streptophyta</taxon>
        <taxon>Embryophyta</taxon>
        <taxon>Tracheophyta</taxon>
        <taxon>Spermatophyta</taxon>
        <taxon>Magnoliopsida</taxon>
        <taxon>eudicotyledons</taxon>
        <taxon>Gunneridae</taxon>
        <taxon>Pentapetalae</taxon>
        <taxon>rosids</taxon>
        <taxon>fabids</taxon>
        <taxon>Fabales</taxon>
        <taxon>Fabaceae</taxon>
        <taxon>Caesalpinioideae</taxon>
        <taxon>Cassia clade</taxon>
        <taxon>Senna</taxon>
    </lineage>
</organism>
<evidence type="ECO:0000256" key="7">
    <source>
        <dbReference type="SAM" id="Phobius"/>
    </source>
</evidence>
<dbReference type="InterPro" id="IPR004963">
    <property type="entry name" value="PAE/NOTUM"/>
</dbReference>
<evidence type="ECO:0000256" key="3">
    <source>
        <dbReference type="ARBA" id="ARBA00005784"/>
    </source>
</evidence>
<accession>A0A834T0T4</accession>
<evidence type="ECO:0000256" key="2">
    <source>
        <dbReference type="ARBA" id="ARBA00004191"/>
    </source>
</evidence>
<evidence type="ECO:0000313" key="9">
    <source>
        <dbReference type="Proteomes" id="UP000634136"/>
    </source>
</evidence>
<keyword evidence="4 6" id="KW-0134">Cell wall</keyword>
<evidence type="ECO:0000256" key="6">
    <source>
        <dbReference type="RuleBase" id="RU363114"/>
    </source>
</evidence>
<reference evidence="8" key="1">
    <citation type="submission" date="2020-09" db="EMBL/GenBank/DDBJ databases">
        <title>Genome-Enabled Discovery of Anthraquinone Biosynthesis in Senna tora.</title>
        <authorList>
            <person name="Kang S.-H."/>
            <person name="Pandey R.P."/>
            <person name="Lee C.-M."/>
            <person name="Sim J.-S."/>
            <person name="Jeong J.-T."/>
            <person name="Choi B.-S."/>
            <person name="Jung M."/>
            <person name="Ginzburg D."/>
            <person name="Zhao K."/>
            <person name="Won S.Y."/>
            <person name="Oh T.-J."/>
            <person name="Yu Y."/>
            <person name="Kim N.-H."/>
            <person name="Lee O.R."/>
            <person name="Lee T.-H."/>
            <person name="Bashyal P."/>
            <person name="Kim T.-S."/>
            <person name="Lee W.-H."/>
            <person name="Kawkins C."/>
            <person name="Kim C.-K."/>
            <person name="Kim J.S."/>
            <person name="Ahn B.O."/>
            <person name="Rhee S.Y."/>
            <person name="Sohng J.K."/>
        </authorList>
    </citation>
    <scope>NUCLEOTIDE SEQUENCE</scope>
    <source>
        <tissue evidence="8">Leaf</tissue>
    </source>
</reference>